<comment type="caution">
    <text evidence="1">The sequence shown here is derived from an EMBL/GenBank/DDBJ whole genome shotgun (WGS) entry which is preliminary data.</text>
</comment>
<protein>
    <recommendedName>
        <fullName evidence="3">UDP-glycosyltransferase</fullName>
    </recommendedName>
</protein>
<evidence type="ECO:0000313" key="2">
    <source>
        <dbReference type="Proteomes" id="UP001589832"/>
    </source>
</evidence>
<evidence type="ECO:0000313" key="1">
    <source>
        <dbReference type="EMBL" id="MFC0605116.1"/>
    </source>
</evidence>
<gene>
    <name evidence="1" type="ORF">ACFFGA_11165</name>
</gene>
<dbReference type="SUPFAM" id="SSF53756">
    <property type="entry name" value="UDP-Glycosyltransferase/glycogen phosphorylase"/>
    <property type="match status" value="1"/>
</dbReference>
<sequence>MPKKKHILFLVPDGVGIKNYLFSDIITLIKEDCEITIWSTLPIEAFKDVKRIHSIDFNYKQIRLNPENSLTRFYREATTFARLIHNSKLKNNPTILTNWRRPKYSFKVKVLYRCAEIFGKFLSKKYNRILNFESKSRNSIPQASILKYTEELKAIEPTSIFITHQRVAGLMPICLAARELNVKTTSAIFSWDNLPKARLTVDTDYYLVWSQWMKAEMKDYYPEIPEERVLLVGTPQFEFYFDKERISSRENFANQHGLDSNKTWICFSGDDVTTSPFDQVFLRDVAEALNSEKDNIQIIFRRCPVDFSSRYNDVLSKFKDLIIPIDPIWNIQTQNGWTGYFPKYEDINMQINLAYHCSLVVNLGSTMALDFTTYNKPSLYLNYNPTDDADWCSETIYSFQHFRSMKSLNPVGWITSKSEIETLVLKALNKSEEVGPDKKEWMQTLVLHPLEENSVKIAKAIL</sequence>
<reference evidence="1 2" key="1">
    <citation type="submission" date="2024-09" db="EMBL/GenBank/DDBJ databases">
        <authorList>
            <person name="Sun Q."/>
            <person name="Mori K."/>
        </authorList>
    </citation>
    <scope>NUCLEOTIDE SEQUENCE [LARGE SCALE GENOMIC DNA]</scope>
    <source>
        <strain evidence="1 2">NCAIM B.02481</strain>
    </source>
</reference>
<dbReference type="EMBL" id="JBHLTQ010000005">
    <property type="protein sequence ID" value="MFC0605116.1"/>
    <property type="molecule type" value="Genomic_DNA"/>
</dbReference>
<evidence type="ECO:0008006" key="3">
    <source>
        <dbReference type="Google" id="ProtNLM"/>
    </source>
</evidence>
<dbReference type="Proteomes" id="UP001589832">
    <property type="component" value="Unassembled WGS sequence"/>
</dbReference>
<proteinExistence type="predicted"/>
<name>A0ABV6QCX1_9FLAO</name>
<organism evidence="1 2">
    <name type="scientific">Winogradskyella pulchriflava</name>
    <dbReference type="NCBI Taxonomy" id="1110688"/>
    <lineage>
        <taxon>Bacteria</taxon>
        <taxon>Pseudomonadati</taxon>
        <taxon>Bacteroidota</taxon>
        <taxon>Flavobacteriia</taxon>
        <taxon>Flavobacteriales</taxon>
        <taxon>Flavobacteriaceae</taxon>
        <taxon>Winogradskyella</taxon>
    </lineage>
</organism>
<accession>A0ABV6QCX1</accession>
<keyword evidence="2" id="KW-1185">Reference proteome</keyword>
<dbReference type="RefSeq" id="WP_386063900.1">
    <property type="nucleotide sequence ID" value="NZ_JBHLTQ010000005.1"/>
</dbReference>